<protein>
    <recommendedName>
        <fullName evidence="2">Ribonucleases P/MRP subunit Pop8-like domain-containing protein</fullName>
    </recommendedName>
</protein>
<dbReference type="PANTHER" id="PTHR28173:SF1">
    <property type="entry name" value="RIBONUCLEASES P_MRP PROTEIN SUBUNIT POP8"/>
    <property type="match status" value="1"/>
</dbReference>
<dbReference type="OrthoDB" id="5530243at2759"/>
<dbReference type="GO" id="GO:0000294">
    <property type="term" value="P:nuclear-transcribed mRNA catabolic process, RNase MRP-dependent"/>
    <property type="evidence" value="ECO:0007669"/>
    <property type="project" value="TreeGrafter"/>
</dbReference>
<dbReference type="GO" id="GO:0008033">
    <property type="term" value="P:tRNA processing"/>
    <property type="evidence" value="ECO:0007669"/>
    <property type="project" value="InterPro"/>
</dbReference>
<dbReference type="AlphaFoldDB" id="A0A6A5ZKY6"/>
<dbReference type="Pfam" id="PF20976">
    <property type="entry name" value="Pop8"/>
    <property type="match status" value="1"/>
</dbReference>
<organism evidence="3 4">
    <name type="scientific">Lophiotrema nucula</name>
    <dbReference type="NCBI Taxonomy" id="690887"/>
    <lineage>
        <taxon>Eukaryota</taxon>
        <taxon>Fungi</taxon>
        <taxon>Dikarya</taxon>
        <taxon>Ascomycota</taxon>
        <taxon>Pezizomycotina</taxon>
        <taxon>Dothideomycetes</taxon>
        <taxon>Pleosporomycetidae</taxon>
        <taxon>Pleosporales</taxon>
        <taxon>Lophiotremataceae</taxon>
        <taxon>Lophiotrema</taxon>
    </lineage>
</organism>
<feature type="compositionally biased region" description="Polar residues" evidence="1">
    <location>
        <begin position="100"/>
        <end position="117"/>
    </location>
</feature>
<feature type="region of interest" description="Disordered" evidence="1">
    <location>
        <begin position="100"/>
        <end position="148"/>
    </location>
</feature>
<evidence type="ECO:0000313" key="3">
    <source>
        <dbReference type="EMBL" id="KAF2118921.1"/>
    </source>
</evidence>
<reference evidence="3" key="1">
    <citation type="journal article" date="2020" name="Stud. Mycol.">
        <title>101 Dothideomycetes genomes: a test case for predicting lifestyles and emergence of pathogens.</title>
        <authorList>
            <person name="Haridas S."/>
            <person name="Albert R."/>
            <person name="Binder M."/>
            <person name="Bloem J."/>
            <person name="Labutti K."/>
            <person name="Salamov A."/>
            <person name="Andreopoulos B."/>
            <person name="Baker S."/>
            <person name="Barry K."/>
            <person name="Bills G."/>
            <person name="Bluhm B."/>
            <person name="Cannon C."/>
            <person name="Castanera R."/>
            <person name="Culley D."/>
            <person name="Daum C."/>
            <person name="Ezra D."/>
            <person name="Gonzalez J."/>
            <person name="Henrissat B."/>
            <person name="Kuo A."/>
            <person name="Liang C."/>
            <person name="Lipzen A."/>
            <person name="Lutzoni F."/>
            <person name="Magnuson J."/>
            <person name="Mondo S."/>
            <person name="Nolan M."/>
            <person name="Ohm R."/>
            <person name="Pangilinan J."/>
            <person name="Park H.-J."/>
            <person name="Ramirez L."/>
            <person name="Alfaro M."/>
            <person name="Sun H."/>
            <person name="Tritt A."/>
            <person name="Yoshinaga Y."/>
            <person name="Zwiers L.-H."/>
            <person name="Turgeon B."/>
            <person name="Goodwin S."/>
            <person name="Spatafora J."/>
            <person name="Crous P."/>
            <person name="Grigoriev I."/>
        </authorList>
    </citation>
    <scope>NUCLEOTIDE SEQUENCE</scope>
    <source>
        <strain evidence="3">CBS 627.86</strain>
    </source>
</reference>
<accession>A0A6A5ZKY6</accession>
<dbReference type="GO" id="GO:0000171">
    <property type="term" value="F:ribonuclease MRP activity"/>
    <property type="evidence" value="ECO:0007669"/>
    <property type="project" value="TreeGrafter"/>
</dbReference>
<keyword evidence="4" id="KW-1185">Reference proteome</keyword>
<feature type="domain" description="Ribonucleases P/MRP subunit Pop8-like" evidence="2">
    <location>
        <begin position="143"/>
        <end position="205"/>
    </location>
</feature>
<evidence type="ECO:0000256" key="1">
    <source>
        <dbReference type="SAM" id="MobiDB-lite"/>
    </source>
</evidence>
<dbReference type="EMBL" id="ML977316">
    <property type="protein sequence ID" value="KAF2118921.1"/>
    <property type="molecule type" value="Genomic_DNA"/>
</dbReference>
<gene>
    <name evidence="3" type="ORF">BDV96DRAFT_367321</name>
</gene>
<proteinExistence type="predicted"/>
<dbReference type="Proteomes" id="UP000799770">
    <property type="component" value="Unassembled WGS sequence"/>
</dbReference>
<dbReference type="GO" id="GO:0005655">
    <property type="term" value="C:nucleolar ribonuclease P complex"/>
    <property type="evidence" value="ECO:0007669"/>
    <property type="project" value="InterPro"/>
</dbReference>
<evidence type="ECO:0000313" key="4">
    <source>
        <dbReference type="Proteomes" id="UP000799770"/>
    </source>
</evidence>
<feature type="compositionally biased region" description="Polar residues" evidence="1">
    <location>
        <begin position="7"/>
        <end position="24"/>
    </location>
</feature>
<dbReference type="InterPro" id="IPR049128">
    <property type="entry name" value="Pop8-like_dom"/>
</dbReference>
<dbReference type="GO" id="GO:0000172">
    <property type="term" value="C:ribonuclease MRP complex"/>
    <property type="evidence" value="ECO:0007669"/>
    <property type="project" value="InterPro"/>
</dbReference>
<dbReference type="PANTHER" id="PTHR28173">
    <property type="entry name" value="RIBONUCLEASES P/MRP PROTEIN SUBUNIT POP8"/>
    <property type="match status" value="1"/>
</dbReference>
<feature type="region of interest" description="Disordered" evidence="1">
    <location>
        <begin position="1"/>
        <end position="70"/>
    </location>
</feature>
<name>A0A6A5ZKY6_9PLEO</name>
<dbReference type="GO" id="GO:0004526">
    <property type="term" value="F:ribonuclease P activity"/>
    <property type="evidence" value="ECO:0007669"/>
    <property type="project" value="TreeGrafter"/>
</dbReference>
<sequence>MAPARLSNGTGNDTTLATSLTDPTLPSIHAPDAGPMTAQINGESNPLPLSEQQGDGATEEQKSKKRKRKERLHVLHQATFKRGLWTYFHLELITPSALPATSQPALQPPNSTATNLNADGDTSMLDSSALVTSTPRPPTTTITSSDPADIDPITASALLVRPLNQYLGLTGSAIPVDILKTHAAEVWIRIPREDAKAFRASLSGWIGSCEREMIPGAKEGVEARVRVAWRVKGEAEYLGGLGMGGDAERGGRDLFRG</sequence>
<dbReference type="GO" id="GO:0034965">
    <property type="term" value="P:intronic box C/D snoRNA processing"/>
    <property type="evidence" value="ECO:0007669"/>
    <property type="project" value="TreeGrafter"/>
</dbReference>
<evidence type="ECO:0000259" key="2">
    <source>
        <dbReference type="Pfam" id="PF20976"/>
    </source>
</evidence>
<dbReference type="InterPro" id="IPR020347">
    <property type="entry name" value="Pop8"/>
</dbReference>